<protein>
    <submittedName>
        <fullName evidence="1">Uncharacterized protein</fullName>
    </submittedName>
</protein>
<name>A0A497ZT82_9RHOB</name>
<dbReference type="EMBL" id="RCCT01000001">
    <property type="protein sequence ID" value="RLK10434.1"/>
    <property type="molecule type" value="Genomic_DNA"/>
</dbReference>
<reference evidence="1 2" key="1">
    <citation type="submission" date="2018-10" db="EMBL/GenBank/DDBJ databases">
        <title>Genomic Encyclopedia of Archaeal and Bacterial Type Strains, Phase II (KMG-II): from individual species to whole genera.</title>
        <authorList>
            <person name="Goeker M."/>
        </authorList>
    </citation>
    <scope>NUCLEOTIDE SEQUENCE [LARGE SCALE GENOMIC DNA]</scope>
    <source>
        <strain evidence="1 2">DSM 29317</strain>
    </source>
</reference>
<comment type="caution">
    <text evidence="1">The sequence shown here is derived from an EMBL/GenBank/DDBJ whole genome shotgun (WGS) entry which is preliminary data.</text>
</comment>
<dbReference type="Proteomes" id="UP000271700">
    <property type="component" value="Unassembled WGS sequence"/>
</dbReference>
<proteinExistence type="predicted"/>
<keyword evidence="2" id="KW-1185">Reference proteome</keyword>
<sequence>MKKGSDQTGGAFEHVLKRGYFCGSGPIIMII</sequence>
<gene>
    <name evidence="1" type="ORF">CLV75_0404</name>
</gene>
<accession>A0A497ZT82</accession>
<evidence type="ECO:0000313" key="1">
    <source>
        <dbReference type="EMBL" id="RLK10434.1"/>
    </source>
</evidence>
<dbReference type="AlphaFoldDB" id="A0A497ZT82"/>
<organism evidence="1 2">
    <name type="scientific">Ruegeria conchae</name>
    <dbReference type="NCBI Taxonomy" id="981384"/>
    <lineage>
        <taxon>Bacteria</taxon>
        <taxon>Pseudomonadati</taxon>
        <taxon>Pseudomonadota</taxon>
        <taxon>Alphaproteobacteria</taxon>
        <taxon>Rhodobacterales</taxon>
        <taxon>Roseobacteraceae</taxon>
        <taxon>Ruegeria</taxon>
    </lineage>
</organism>
<evidence type="ECO:0000313" key="2">
    <source>
        <dbReference type="Proteomes" id="UP000271700"/>
    </source>
</evidence>